<gene>
    <name evidence="3" type="ORF">CBW65_21810</name>
</gene>
<feature type="transmembrane region" description="Helical" evidence="1">
    <location>
        <begin position="12"/>
        <end position="31"/>
    </location>
</feature>
<dbReference type="AlphaFoldDB" id="A0A1Y0ISA0"/>
<dbReference type="InterPro" id="IPR009936">
    <property type="entry name" value="DUF1468"/>
</dbReference>
<feature type="domain" description="DUF1468" evidence="2">
    <location>
        <begin position="11"/>
        <end position="121"/>
    </location>
</feature>
<organism evidence="3 4">
    <name type="scientific">Tumebacillus avium</name>
    <dbReference type="NCBI Taxonomy" id="1903704"/>
    <lineage>
        <taxon>Bacteria</taxon>
        <taxon>Bacillati</taxon>
        <taxon>Bacillota</taxon>
        <taxon>Bacilli</taxon>
        <taxon>Bacillales</taxon>
        <taxon>Alicyclobacillaceae</taxon>
        <taxon>Tumebacillus</taxon>
    </lineage>
</organism>
<reference evidence="4" key="1">
    <citation type="submission" date="2017-05" db="EMBL/GenBank/DDBJ databases">
        <authorList>
            <person name="Sung H."/>
        </authorList>
    </citation>
    <scope>NUCLEOTIDE SEQUENCE [LARGE SCALE GENOMIC DNA]</scope>
    <source>
        <strain evidence="4">AR23208</strain>
    </source>
</reference>
<dbReference type="KEGG" id="tum:CBW65_21810"/>
<dbReference type="RefSeq" id="WP_087458671.1">
    <property type="nucleotide sequence ID" value="NZ_CP021434.1"/>
</dbReference>
<dbReference type="Pfam" id="PF07331">
    <property type="entry name" value="TctB"/>
    <property type="match status" value="1"/>
</dbReference>
<dbReference type="Proteomes" id="UP000195437">
    <property type="component" value="Chromosome"/>
</dbReference>
<keyword evidence="1" id="KW-0812">Transmembrane</keyword>
<evidence type="ECO:0000256" key="1">
    <source>
        <dbReference type="SAM" id="Phobius"/>
    </source>
</evidence>
<keyword evidence="1" id="KW-1133">Transmembrane helix</keyword>
<keyword evidence="1" id="KW-0472">Membrane</keyword>
<keyword evidence="4" id="KW-1185">Reference proteome</keyword>
<dbReference type="OrthoDB" id="1807861at2"/>
<evidence type="ECO:0000313" key="3">
    <source>
        <dbReference type="EMBL" id="ARU63327.1"/>
    </source>
</evidence>
<protein>
    <recommendedName>
        <fullName evidence="2">DUF1468 domain-containing protein</fullName>
    </recommendedName>
</protein>
<sequence>MRPTWSGFDRLFGVFVVLLGALAMWETVRLAPYGMSVFVGDHVLFGVVGGLMIVLGLVFLLFVKSRPPERSNRVPEARRMMGGTVLLLILYRLFTPLLGYVVCTLLLAFCLFKLIGAYSWVDRAGHTEVRCIKHEKKEKIVGKPIFLLSFS</sequence>
<name>A0A1Y0ISA0_9BACL</name>
<feature type="transmembrane region" description="Helical" evidence="1">
    <location>
        <begin position="84"/>
        <end position="115"/>
    </location>
</feature>
<dbReference type="EMBL" id="CP021434">
    <property type="protein sequence ID" value="ARU63327.1"/>
    <property type="molecule type" value="Genomic_DNA"/>
</dbReference>
<evidence type="ECO:0000259" key="2">
    <source>
        <dbReference type="Pfam" id="PF07331"/>
    </source>
</evidence>
<accession>A0A1Y0ISA0</accession>
<evidence type="ECO:0000313" key="4">
    <source>
        <dbReference type="Proteomes" id="UP000195437"/>
    </source>
</evidence>
<feature type="transmembrane region" description="Helical" evidence="1">
    <location>
        <begin position="43"/>
        <end position="63"/>
    </location>
</feature>
<proteinExistence type="predicted"/>